<evidence type="ECO:0000256" key="2">
    <source>
        <dbReference type="PROSITE-ProRule" id="PRU00335"/>
    </source>
</evidence>
<dbReference type="Gene3D" id="1.10.357.10">
    <property type="entry name" value="Tetracycline Repressor, domain 2"/>
    <property type="match status" value="1"/>
</dbReference>
<comment type="caution">
    <text evidence="4">The sequence shown here is derived from an EMBL/GenBank/DDBJ whole genome shotgun (WGS) entry which is preliminary data.</text>
</comment>
<dbReference type="PROSITE" id="PS50977">
    <property type="entry name" value="HTH_TETR_2"/>
    <property type="match status" value="1"/>
</dbReference>
<sequence>MMKGKKDDRRVIYTKMVLRESLIKLLEKKNISQIYVKEICEIADINRGTFYAHYNDQFDLLNKIQDDLFENIKMHLSAYTNDDIHTPPVDMVEKIFEYIKENSKLCKLLLSDGGDLKFQKRVLTLVYEKSINEITKNSSISKEDAEYIHAFQLTGCLGIIQKWLDDDMKKSPYFIAETIIKLTTGLTELIRH</sequence>
<dbReference type="GO" id="GO:0003677">
    <property type="term" value="F:DNA binding"/>
    <property type="evidence" value="ECO:0007669"/>
    <property type="project" value="UniProtKB-UniRule"/>
</dbReference>
<evidence type="ECO:0000313" key="4">
    <source>
        <dbReference type="EMBL" id="MPW25717.1"/>
    </source>
</evidence>
<organism evidence="4 5">
    <name type="scientific">Alkalibaculum sporogenes</name>
    <dbReference type="NCBI Taxonomy" id="2655001"/>
    <lineage>
        <taxon>Bacteria</taxon>
        <taxon>Bacillati</taxon>
        <taxon>Bacillota</taxon>
        <taxon>Clostridia</taxon>
        <taxon>Eubacteriales</taxon>
        <taxon>Eubacteriaceae</taxon>
        <taxon>Alkalibaculum</taxon>
    </lineage>
</organism>
<evidence type="ECO:0000259" key="3">
    <source>
        <dbReference type="PROSITE" id="PS50977"/>
    </source>
</evidence>
<feature type="domain" description="HTH tetR-type" evidence="3">
    <location>
        <begin position="12"/>
        <end position="72"/>
    </location>
</feature>
<evidence type="ECO:0000256" key="1">
    <source>
        <dbReference type="ARBA" id="ARBA00023125"/>
    </source>
</evidence>
<name>A0A6A7K949_9FIRM</name>
<dbReference type="InterPro" id="IPR001647">
    <property type="entry name" value="HTH_TetR"/>
</dbReference>
<dbReference type="Pfam" id="PF14278">
    <property type="entry name" value="TetR_C_8"/>
    <property type="match status" value="1"/>
</dbReference>
<dbReference type="InterPro" id="IPR050624">
    <property type="entry name" value="HTH-type_Tx_Regulator"/>
</dbReference>
<evidence type="ECO:0000313" key="5">
    <source>
        <dbReference type="Proteomes" id="UP000440004"/>
    </source>
</evidence>
<dbReference type="AlphaFoldDB" id="A0A6A7K949"/>
<keyword evidence="1 2" id="KW-0238">DNA-binding</keyword>
<dbReference type="EMBL" id="WHNX01000010">
    <property type="protein sequence ID" value="MPW25717.1"/>
    <property type="molecule type" value="Genomic_DNA"/>
</dbReference>
<dbReference type="SUPFAM" id="SSF46689">
    <property type="entry name" value="Homeodomain-like"/>
    <property type="match status" value="1"/>
</dbReference>
<dbReference type="PANTHER" id="PTHR43479:SF7">
    <property type="entry name" value="TETR-FAMILY TRANSCRIPTIONAL REGULATOR"/>
    <property type="match status" value="1"/>
</dbReference>
<reference evidence="4 5" key="1">
    <citation type="submission" date="2019-10" db="EMBL/GenBank/DDBJ databases">
        <title>Alkalibaculum tamaniensis sp.nov., a new alkaliphilic acetogen, isolated on methoxylated aromatics from a mud volcano.</title>
        <authorList>
            <person name="Khomyakova M.A."/>
            <person name="Merkel A.Y."/>
            <person name="Bonch-Osmolovskaya E.A."/>
            <person name="Slobodkin A.I."/>
        </authorList>
    </citation>
    <scope>NUCLEOTIDE SEQUENCE [LARGE SCALE GENOMIC DNA]</scope>
    <source>
        <strain evidence="4 5">M08DMB</strain>
    </source>
</reference>
<feature type="DNA-binding region" description="H-T-H motif" evidence="2">
    <location>
        <begin position="35"/>
        <end position="54"/>
    </location>
</feature>
<keyword evidence="5" id="KW-1185">Reference proteome</keyword>
<accession>A0A6A7K949</accession>
<dbReference type="PANTHER" id="PTHR43479">
    <property type="entry name" value="ACREF/ENVCD OPERON REPRESSOR-RELATED"/>
    <property type="match status" value="1"/>
</dbReference>
<gene>
    <name evidence="4" type="ORF">GC105_07935</name>
</gene>
<dbReference type="Proteomes" id="UP000440004">
    <property type="component" value="Unassembled WGS sequence"/>
</dbReference>
<protein>
    <submittedName>
        <fullName evidence="4">TetR/AcrR family transcriptional regulator</fullName>
    </submittedName>
</protein>
<dbReference type="InterPro" id="IPR039532">
    <property type="entry name" value="TetR_C_Firmicutes"/>
</dbReference>
<proteinExistence type="predicted"/>
<dbReference type="InterPro" id="IPR009057">
    <property type="entry name" value="Homeodomain-like_sf"/>
</dbReference>